<evidence type="ECO:0000256" key="5">
    <source>
        <dbReference type="ARBA" id="ARBA00022605"/>
    </source>
</evidence>
<dbReference type="GO" id="GO:0009423">
    <property type="term" value="P:chorismate biosynthetic process"/>
    <property type="evidence" value="ECO:0007669"/>
    <property type="project" value="UniProtKB-UniPathway"/>
</dbReference>
<evidence type="ECO:0000256" key="1">
    <source>
        <dbReference type="ARBA" id="ARBA00004811"/>
    </source>
</evidence>
<accession>A0A381T7M1</accession>
<dbReference type="InterPro" id="IPR001986">
    <property type="entry name" value="Enolpyruvate_Tfrase_dom"/>
</dbReference>
<evidence type="ECO:0000256" key="4">
    <source>
        <dbReference type="ARBA" id="ARBA00022490"/>
    </source>
</evidence>
<evidence type="ECO:0000256" key="2">
    <source>
        <dbReference type="ARBA" id="ARBA00009948"/>
    </source>
</evidence>
<dbReference type="GO" id="GO:0009073">
    <property type="term" value="P:aromatic amino acid family biosynthetic process"/>
    <property type="evidence" value="ECO:0007669"/>
    <property type="project" value="UniProtKB-KW"/>
</dbReference>
<dbReference type="PANTHER" id="PTHR21090">
    <property type="entry name" value="AROM/DEHYDROQUINATE SYNTHASE"/>
    <property type="match status" value="1"/>
</dbReference>
<dbReference type="PIRSF" id="PIRSF000505">
    <property type="entry name" value="EPSPS"/>
    <property type="match status" value="1"/>
</dbReference>
<dbReference type="NCBIfam" id="TIGR01356">
    <property type="entry name" value="aroA"/>
    <property type="match status" value="1"/>
</dbReference>
<dbReference type="GO" id="GO:0008652">
    <property type="term" value="P:amino acid biosynthetic process"/>
    <property type="evidence" value="ECO:0007669"/>
    <property type="project" value="UniProtKB-KW"/>
</dbReference>
<dbReference type="InterPro" id="IPR013792">
    <property type="entry name" value="RNA3'P_cycl/enolpyr_Trfase_a/b"/>
</dbReference>
<dbReference type="PROSITE" id="PS00885">
    <property type="entry name" value="EPSP_SYNTHASE_2"/>
    <property type="match status" value="1"/>
</dbReference>
<dbReference type="Pfam" id="PF00275">
    <property type="entry name" value="EPSP_synthase"/>
    <property type="match status" value="1"/>
</dbReference>
<dbReference type="HAMAP" id="MF_00210">
    <property type="entry name" value="EPSP_synth"/>
    <property type="match status" value="1"/>
</dbReference>
<feature type="domain" description="Enolpyruvate transferase" evidence="9">
    <location>
        <begin position="7"/>
        <end position="429"/>
    </location>
</feature>
<comment type="pathway">
    <text evidence="1">Metabolic intermediate biosynthesis; chorismate biosynthesis; chorismate from D-erythrose 4-phosphate and phosphoenolpyruvate: step 6/7.</text>
</comment>
<dbReference type="CDD" id="cd01556">
    <property type="entry name" value="EPSP_synthase"/>
    <property type="match status" value="1"/>
</dbReference>
<dbReference type="EC" id="2.5.1.19" evidence="3"/>
<evidence type="ECO:0000256" key="3">
    <source>
        <dbReference type="ARBA" id="ARBA00012450"/>
    </source>
</evidence>
<proteinExistence type="inferred from homology"/>
<comment type="similarity">
    <text evidence="2">Belongs to the EPSP synthase family.</text>
</comment>
<comment type="catalytic activity">
    <reaction evidence="8">
        <text>3-phosphoshikimate + phosphoenolpyruvate = 5-O-(1-carboxyvinyl)-3-phosphoshikimate + phosphate</text>
        <dbReference type="Rhea" id="RHEA:21256"/>
        <dbReference type="ChEBI" id="CHEBI:43474"/>
        <dbReference type="ChEBI" id="CHEBI:57701"/>
        <dbReference type="ChEBI" id="CHEBI:58702"/>
        <dbReference type="ChEBI" id="CHEBI:145989"/>
        <dbReference type="EC" id="2.5.1.19"/>
    </reaction>
    <physiologicalReaction direction="left-to-right" evidence="8">
        <dbReference type="Rhea" id="RHEA:21257"/>
    </physiologicalReaction>
</comment>
<evidence type="ECO:0000256" key="6">
    <source>
        <dbReference type="ARBA" id="ARBA00022679"/>
    </source>
</evidence>
<dbReference type="InterPro" id="IPR006264">
    <property type="entry name" value="EPSP_synthase"/>
</dbReference>
<name>A0A381T7M1_9ZZZZ</name>
<dbReference type="InterPro" id="IPR023193">
    <property type="entry name" value="EPSP_synthase_CS"/>
</dbReference>
<evidence type="ECO:0000256" key="8">
    <source>
        <dbReference type="ARBA" id="ARBA00044633"/>
    </source>
</evidence>
<keyword evidence="7" id="KW-0057">Aromatic amino acid biosynthesis</keyword>
<dbReference type="FunFam" id="3.65.10.10:FF:000005">
    <property type="entry name" value="3-phosphoshikimate 1-carboxyvinyltransferase"/>
    <property type="match status" value="1"/>
</dbReference>
<dbReference type="PANTHER" id="PTHR21090:SF5">
    <property type="entry name" value="PENTAFUNCTIONAL AROM POLYPEPTIDE"/>
    <property type="match status" value="1"/>
</dbReference>
<dbReference type="InterPro" id="IPR036968">
    <property type="entry name" value="Enolpyruvate_Tfrase_sf"/>
</dbReference>
<sequence length="434" mass="45476">MASVVVRPVSCVRGRITVPGDKSISHRYALLAALASGRSTVSRYAPGTDCEATLSCLAALGVDIDGPHAPPDAHPGQRVVTIEGRGIRGLTAPTETLDARNSGTTLRLLAGVLAGHPFKSVISGDSSLSRRPMRRVIEPLSRMGARLHGLDDRLPITVHGAKLQGIDFTPPVASAQVKSAVLLAGLFATGNTVVREQHATRDHTERALPMFGAELVRQDGHIAIRGGQELHAVTVQVPGDASSAAFWAVAAAALPGSDLTLDEVGLNPTRIGFLSVLERTGTHIEVTHLASTGDEPLGQLRIRHGELRSFEIGPNEVPGLIDELPVLAALATHGGAMRVTGAGELRHKESDRISALASGIRGLGGHIEEMEDGFHVLGDRQLKGGSADAAGDHRLAMAFAVAALGAHEPSEIHNAEAVEVSYPGFFSVLDTITR</sequence>
<reference evidence="10" key="1">
    <citation type="submission" date="2018-05" db="EMBL/GenBank/DDBJ databases">
        <authorList>
            <person name="Lanie J.A."/>
            <person name="Ng W.-L."/>
            <person name="Kazmierczak K.M."/>
            <person name="Andrzejewski T.M."/>
            <person name="Davidsen T.M."/>
            <person name="Wayne K.J."/>
            <person name="Tettelin H."/>
            <person name="Glass J.I."/>
            <person name="Rusch D."/>
            <person name="Podicherti R."/>
            <person name="Tsui H.-C.T."/>
            <person name="Winkler M.E."/>
        </authorList>
    </citation>
    <scope>NUCLEOTIDE SEQUENCE</scope>
</reference>
<evidence type="ECO:0000256" key="7">
    <source>
        <dbReference type="ARBA" id="ARBA00023141"/>
    </source>
</evidence>
<dbReference type="GO" id="GO:0003866">
    <property type="term" value="F:3-phosphoshikimate 1-carboxyvinyltransferase activity"/>
    <property type="evidence" value="ECO:0007669"/>
    <property type="project" value="UniProtKB-EC"/>
</dbReference>
<keyword evidence="4" id="KW-0963">Cytoplasm</keyword>
<evidence type="ECO:0000313" key="10">
    <source>
        <dbReference type="EMBL" id="SVA11739.1"/>
    </source>
</evidence>
<protein>
    <recommendedName>
        <fullName evidence="3">3-phosphoshikimate 1-carboxyvinyltransferase</fullName>
        <ecNumber evidence="3">2.5.1.19</ecNumber>
    </recommendedName>
</protein>
<dbReference type="UniPathway" id="UPA00053">
    <property type="reaction ID" value="UER00089"/>
</dbReference>
<dbReference type="AlphaFoldDB" id="A0A381T7M1"/>
<keyword evidence="5" id="KW-0028">Amino-acid biosynthesis</keyword>
<dbReference type="SUPFAM" id="SSF55205">
    <property type="entry name" value="EPT/RTPC-like"/>
    <property type="match status" value="1"/>
</dbReference>
<keyword evidence="6" id="KW-0808">Transferase</keyword>
<gene>
    <name evidence="10" type="ORF">METZ01_LOCUS64593</name>
</gene>
<organism evidence="10">
    <name type="scientific">marine metagenome</name>
    <dbReference type="NCBI Taxonomy" id="408172"/>
    <lineage>
        <taxon>unclassified sequences</taxon>
        <taxon>metagenomes</taxon>
        <taxon>ecological metagenomes</taxon>
    </lineage>
</organism>
<dbReference type="EMBL" id="UINC01004094">
    <property type="protein sequence ID" value="SVA11739.1"/>
    <property type="molecule type" value="Genomic_DNA"/>
</dbReference>
<dbReference type="Gene3D" id="3.65.10.10">
    <property type="entry name" value="Enolpyruvate transferase domain"/>
    <property type="match status" value="2"/>
</dbReference>
<evidence type="ECO:0000259" key="9">
    <source>
        <dbReference type="Pfam" id="PF00275"/>
    </source>
</evidence>